<dbReference type="GO" id="GO:0005737">
    <property type="term" value="C:cytoplasm"/>
    <property type="evidence" value="ECO:0007669"/>
    <property type="project" value="UniProtKB-SubCell"/>
</dbReference>
<evidence type="ECO:0000256" key="6">
    <source>
        <dbReference type="ARBA" id="ARBA00022670"/>
    </source>
</evidence>
<dbReference type="HOGENOM" id="CLU_043739_2_2_14"/>
<evidence type="ECO:0000256" key="7">
    <source>
        <dbReference type="ARBA" id="ARBA00022801"/>
    </source>
</evidence>
<dbReference type="GO" id="GO:0004177">
    <property type="term" value="F:aminopeptidase activity"/>
    <property type="evidence" value="ECO:0007669"/>
    <property type="project" value="UniProtKB-UniRule"/>
</dbReference>
<evidence type="ECO:0000256" key="4">
    <source>
        <dbReference type="ARBA" id="ARBA00022438"/>
    </source>
</evidence>
<accession>L0RWP8</accession>
<sequence>MDIMSFQDQKKQMKNHSSTSLLKADFLRVSELHKIYYEIHGNPIGVPVFIVHGGPGGGSSFKLKELFNLTKFKLIFFDQRGCGKSQPFLELKDNNTNELVEDIEKLRKYLNLGQINLFGGSWGTTLSLMYAIKYPKNVAKILLRAVFLARQEDVNFLYEKNGASEFYPDLFEKYYGLIKNEKGNSILEKYYKIFISKSSALQKEAAIMFSNWENSLVSIKKFNAKKRYSKTDINDALAISLLESHYFINQSFLPYDNYILDNVKILLNHDVTIIHGRQDIDCRPIGAYLLHKKLPNSKLFLIDAAGHTSLDKNLWNQLKKSISDWEK</sequence>
<feature type="active site" description="Nucleophile" evidence="9">
    <location>
        <position position="121"/>
    </location>
</feature>
<comment type="catalytic activity">
    <reaction evidence="1 8 10">
        <text>Release of N-terminal proline from a peptide.</text>
        <dbReference type="EC" id="3.4.11.5"/>
    </reaction>
</comment>
<keyword evidence="13" id="KW-1185">Reference proteome</keyword>
<dbReference type="PANTHER" id="PTHR43722">
    <property type="entry name" value="PROLINE IMINOPEPTIDASE"/>
    <property type="match status" value="1"/>
</dbReference>
<dbReference type="InterPro" id="IPR005944">
    <property type="entry name" value="Pro_iminopeptidase"/>
</dbReference>
<dbReference type="PATRIC" id="fig|1246955.3.peg.731"/>
<gene>
    <name evidence="12" type="primary">MCYN0810</name>
    <name evidence="12" type="ordered locus">MCYN_0810</name>
</gene>
<dbReference type="AlphaFoldDB" id="L0RWP8"/>
<evidence type="ECO:0000256" key="5">
    <source>
        <dbReference type="ARBA" id="ARBA00022490"/>
    </source>
</evidence>
<keyword evidence="6 8" id="KW-0645">Protease</keyword>
<dbReference type="InterPro" id="IPR002410">
    <property type="entry name" value="Peptidase_S33"/>
</dbReference>
<keyword evidence="4 8" id="KW-0031">Aminopeptidase</keyword>
<organism evidence="12 13">
    <name type="scientific">Mycoplasmopsis cynos (strain C142)</name>
    <name type="common">Mycoplasma cynos</name>
    <dbReference type="NCBI Taxonomy" id="1246955"/>
    <lineage>
        <taxon>Bacteria</taxon>
        <taxon>Bacillati</taxon>
        <taxon>Mycoplasmatota</taxon>
        <taxon>Mycoplasmoidales</taxon>
        <taxon>Metamycoplasmataceae</taxon>
        <taxon>Mycoplasmopsis</taxon>
    </lineage>
</organism>
<feature type="domain" description="AB hydrolase-1" evidence="11">
    <location>
        <begin position="47"/>
        <end position="311"/>
    </location>
</feature>
<evidence type="ECO:0000313" key="13">
    <source>
        <dbReference type="Proteomes" id="UP000010466"/>
    </source>
</evidence>
<dbReference type="KEGG" id="mcy:MCYN_0810"/>
<evidence type="ECO:0000256" key="10">
    <source>
        <dbReference type="RuleBase" id="RU003421"/>
    </source>
</evidence>
<comment type="similarity">
    <text evidence="3 8 10">Belongs to the peptidase S33 family.</text>
</comment>
<reference evidence="13" key="1">
    <citation type="journal article" date="2013" name="Genome Announc.">
        <title>Complete genome sequence of Mycoplasma cynos strain C142.</title>
        <authorList>
            <person name="Walker C.A."/>
            <person name="Mannering S.A."/>
            <person name="Shields S."/>
            <person name="Blake D.P."/>
            <person name="Brownlie J."/>
        </authorList>
    </citation>
    <scope>NUCLEOTIDE SEQUENCE [LARGE SCALE GENOMIC DNA]</scope>
    <source>
        <strain evidence="13">C142</strain>
    </source>
</reference>
<dbReference type="InterPro" id="IPR000073">
    <property type="entry name" value="AB_hydrolase_1"/>
</dbReference>
<feature type="active site" evidence="9">
    <location>
        <position position="279"/>
    </location>
</feature>
<proteinExistence type="inferred from homology"/>
<feature type="active site" description="Proton donor" evidence="9">
    <location>
        <position position="307"/>
    </location>
</feature>
<name>L0RWP8_MYCC1</name>
<evidence type="ECO:0000259" key="11">
    <source>
        <dbReference type="Pfam" id="PF00561"/>
    </source>
</evidence>
<evidence type="ECO:0000256" key="1">
    <source>
        <dbReference type="ARBA" id="ARBA00001585"/>
    </source>
</evidence>
<dbReference type="PRINTS" id="PR00111">
    <property type="entry name" value="ABHYDROLASE"/>
</dbReference>
<dbReference type="GO" id="GO:0006508">
    <property type="term" value="P:proteolysis"/>
    <property type="evidence" value="ECO:0007669"/>
    <property type="project" value="UniProtKB-KW"/>
</dbReference>
<dbReference type="EC" id="3.4.11.5" evidence="8 10"/>
<protein>
    <recommendedName>
        <fullName evidence="8 10">Proline iminopeptidase</fullName>
        <shortName evidence="8">PIP</shortName>
        <ecNumber evidence="8 10">3.4.11.5</ecNumber>
    </recommendedName>
    <alternativeName>
        <fullName evidence="8">Prolyl aminopeptidase</fullName>
    </alternativeName>
</protein>
<dbReference type="InterPro" id="IPR029058">
    <property type="entry name" value="AB_hydrolase_fold"/>
</dbReference>
<dbReference type="Pfam" id="PF00561">
    <property type="entry name" value="Abhydrolase_1"/>
    <property type="match status" value="1"/>
</dbReference>
<comment type="subcellular location">
    <subcellularLocation>
        <location evidence="2 8">Cytoplasm</location>
    </subcellularLocation>
</comment>
<evidence type="ECO:0000256" key="9">
    <source>
        <dbReference type="PIRSR" id="PIRSR006431-1"/>
    </source>
</evidence>
<dbReference type="PIRSF" id="PIRSF006431">
    <property type="entry name" value="Pept_S33"/>
    <property type="match status" value="1"/>
</dbReference>
<dbReference type="PANTHER" id="PTHR43722:SF1">
    <property type="entry name" value="PROLINE IMINOPEPTIDASE"/>
    <property type="match status" value="1"/>
</dbReference>
<evidence type="ECO:0000256" key="3">
    <source>
        <dbReference type="ARBA" id="ARBA00010088"/>
    </source>
</evidence>
<dbReference type="Proteomes" id="UP000010466">
    <property type="component" value="Chromosome"/>
</dbReference>
<keyword evidence="5 8" id="KW-0963">Cytoplasm</keyword>
<evidence type="ECO:0000256" key="2">
    <source>
        <dbReference type="ARBA" id="ARBA00004496"/>
    </source>
</evidence>
<dbReference type="PRINTS" id="PR00793">
    <property type="entry name" value="PROAMNOPTASE"/>
</dbReference>
<dbReference type="eggNOG" id="COG0596">
    <property type="taxonomic scope" value="Bacteria"/>
</dbReference>
<dbReference type="Gene3D" id="3.40.50.1820">
    <property type="entry name" value="alpha/beta hydrolase"/>
    <property type="match status" value="1"/>
</dbReference>
<dbReference type="NCBIfam" id="TIGR01249">
    <property type="entry name" value="pro_imino_pep_1"/>
    <property type="match status" value="1"/>
</dbReference>
<evidence type="ECO:0000256" key="8">
    <source>
        <dbReference type="PIRNR" id="PIRNR006431"/>
    </source>
</evidence>
<keyword evidence="7 8" id="KW-0378">Hydrolase</keyword>
<dbReference type="STRING" id="1246955.MCYN_0810"/>
<dbReference type="EMBL" id="HF559394">
    <property type="protein sequence ID" value="CCP24542.1"/>
    <property type="molecule type" value="Genomic_DNA"/>
</dbReference>
<evidence type="ECO:0000313" key="12">
    <source>
        <dbReference type="EMBL" id="CCP24542.1"/>
    </source>
</evidence>
<dbReference type="SUPFAM" id="SSF53474">
    <property type="entry name" value="alpha/beta-Hydrolases"/>
    <property type="match status" value="1"/>
</dbReference>